<protein>
    <submittedName>
        <fullName evidence="11">Amino acid ABC transporter permease</fullName>
    </submittedName>
</protein>
<evidence type="ECO:0000256" key="2">
    <source>
        <dbReference type="ARBA" id="ARBA00010072"/>
    </source>
</evidence>
<evidence type="ECO:0000259" key="10">
    <source>
        <dbReference type="PROSITE" id="PS50928"/>
    </source>
</evidence>
<keyword evidence="5 9" id="KW-0812">Transmembrane</keyword>
<evidence type="ECO:0000256" key="3">
    <source>
        <dbReference type="ARBA" id="ARBA00022448"/>
    </source>
</evidence>
<dbReference type="InterPro" id="IPR043429">
    <property type="entry name" value="ArtM/GltK/GlnP/TcyL/YhdX-like"/>
</dbReference>
<keyword evidence="6" id="KW-0029">Amino-acid transport</keyword>
<dbReference type="PROSITE" id="PS50928">
    <property type="entry name" value="ABC_TM1"/>
    <property type="match status" value="1"/>
</dbReference>
<evidence type="ECO:0000313" key="11">
    <source>
        <dbReference type="EMBL" id="MFC3700750.1"/>
    </source>
</evidence>
<evidence type="ECO:0000256" key="4">
    <source>
        <dbReference type="ARBA" id="ARBA00022475"/>
    </source>
</evidence>
<comment type="similarity">
    <text evidence="2">Belongs to the binding-protein-dependent transport system permease family. HisMQ subfamily.</text>
</comment>
<dbReference type="Pfam" id="PF00528">
    <property type="entry name" value="BPD_transp_1"/>
    <property type="match status" value="1"/>
</dbReference>
<evidence type="ECO:0000256" key="9">
    <source>
        <dbReference type="RuleBase" id="RU363032"/>
    </source>
</evidence>
<sequence>MTDQIKSDAPAKPPFWRDPEKRALIFQGVFLALVLYVIYILVRNTLTNLDARGISTGFDFLGTTTGFKISETLIEYTQSATYLDVFFVGLLNTILVSVVGIFFATMLGFTMGVARLSNNWLIARLAAIYVDTLRNIPLLLQLFFWYFAVLRPLPNPKQALEFGESLFLSNRGLFAPKPIFEDGFGLVVAAVVIAIISVFAIRRWARIRQEKTGEQFPVLYTALGLLIGLPLVAFLVTGLPLSWDVPALKGFNFQGGMVLTPEFAALVFALSVYTSSFIAEIVRAGILSVDNGQTEAAYSLGIKPSWTTKLIIVPQALRVIIPPLTSQYLNLTKNSSLAAAIAYPDLVAVFAGTALNQVGQAVEIMGMTLAVYLFLSLFISMLMNWYNARNALIER</sequence>
<dbReference type="RefSeq" id="WP_290281061.1">
    <property type="nucleotide sequence ID" value="NZ_JAUFQI010000001.1"/>
</dbReference>
<organism evidence="11 12">
    <name type="scientific">Reinekea marina</name>
    <dbReference type="NCBI Taxonomy" id="1310421"/>
    <lineage>
        <taxon>Bacteria</taxon>
        <taxon>Pseudomonadati</taxon>
        <taxon>Pseudomonadota</taxon>
        <taxon>Gammaproteobacteria</taxon>
        <taxon>Oceanospirillales</taxon>
        <taxon>Saccharospirillaceae</taxon>
        <taxon>Reinekea</taxon>
    </lineage>
</organism>
<dbReference type="NCBIfam" id="TIGR01726">
    <property type="entry name" value="HEQRo_perm_3TM"/>
    <property type="match status" value="1"/>
</dbReference>
<evidence type="ECO:0000256" key="8">
    <source>
        <dbReference type="ARBA" id="ARBA00023136"/>
    </source>
</evidence>
<comment type="subcellular location">
    <subcellularLocation>
        <location evidence="1">Cell inner membrane</location>
        <topology evidence="1">Multi-pass membrane protein</topology>
    </subcellularLocation>
    <subcellularLocation>
        <location evidence="9">Cell membrane</location>
        <topology evidence="9">Multi-pass membrane protein</topology>
    </subcellularLocation>
</comment>
<feature type="transmembrane region" description="Helical" evidence="9">
    <location>
        <begin position="337"/>
        <end position="358"/>
    </location>
</feature>
<evidence type="ECO:0000256" key="6">
    <source>
        <dbReference type="ARBA" id="ARBA00022970"/>
    </source>
</evidence>
<feature type="transmembrane region" description="Helical" evidence="9">
    <location>
        <begin position="23"/>
        <end position="42"/>
    </location>
</feature>
<dbReference type="PANTHER" id="PTHR30614:SF37">
    <property type="entry name" value="AMINO-ACID ABC TRANSPORTER PERMEASE PROTEIN YHDX-RELATED"/>
    <property type="match status" value="1"/>
</dbReference>
<keyword evidence="3 9" id="KW-0813">Transport</keyword>
<feature type="transmembrane region" description="Helical" evidence="9">
    <location>
        <begin position="183"/>
        <end position="205"/>
    </location>
</feature>
<reference evidence="12" key="1">
    <citation type="journal article" date="2019" name="Int. J. Syst. Evol. Microbiol.">
        <title>The Global Catalogue of Microorganisms (GCM) 10K type strain sequencing project: providing services to taxonomists for standard genome sequencing and annotation.</title>
        <authorList>
            <consortium name="The Broad Institute Genomics Platform"/>
            <consortium name="The Broad Institute Genome Sequencing Center for Infectious Disease"/>
            <person name="Wu L."/>
            <person name="Ma J."/>
        </authorList>
    </citation>
    <scope>NUCLEOTIDE SEQUENCE [LARGE SCALE GENOMIC DNA]</scope>
    <source>
        <strain evidence="12">CECT 8288</strain>
    </source>
</reference>
<feature type="domain" description="ABC transmembrane type-1" evidence="10">
    <location>
        <begin position="90"/>
        <end position="383"/>
    </location>
</feature>
<dbReference type="PANTHER" id="PTHR30614">
    <property type="entry name" value="MEMBRANE COMPONENT OF AMINO ACID ABC TRANSPORTER"/>
    <property type="match status" value="1"/>
</dbReference>
<proteinExistence type="inferred from homology"/>
<dbReference type="Proteomes" id="UP001595710">
    <property type="component" value="Unassembled WGS sequence"/>
</dbReference>
<keyword evidence="7 9" id="KW-1133">Transmembrane helix</keyword>
<accession>A0ABV7WS13</accession>
<feature type="transmembrane region" description="Helical" evidence="9">
    <location>
        <begin position="85"/>
        <end position="109"/>
    </location>
</feature>
<comment type="caution">
    <text evidence="11">The sequence shown here is derived from an EMBL/GenBank/DDBJ whole genome shotgun (WGS) entry which is preliminary data.</text>
</comment>
<evidence type="ECO:0000256" key="1">
    <source>
        <dbReference type="ARBA" id="ARBA00004429"/>
    </source>
</evidence>
<evidence type="ECO:0000256" key="5">
    <source>
        <dbReference type="ARBA" id="ARBA00022692"/>
    </source>
</evidence>
<dbReference type="InterPro" id="IPR010065">
    <property type="entry name" value="AA_ABC_transptr_permease_3TM"/>
</dbReference>
<gene>
    <name evidence="11" type="ORF">ACFOND_03780</name>
</gene>
<keyword evidence="8 9" id="KW-0472">Membrane</keyword>
<dbReference type="InterPro" id="IPR035906">
    <property type="entry name" value="MetI-like_sf"/>
</dbReference>
<keyword evidence="12" id="KW-1185">Reference proteome</keyword>
<feature type="transmembrane region" description="Helical" evidence="9">
    <location>
        <begin position="364"/>
        <end position="386"/>
    </location>
</feature>
<keyword evidence="4" id="KW-1003">Cell membrane</keyword>
<evidence type="ECO:0000313" key="12">
    <source>
        <dbReference type="Proteomes" id="UP001595710"/>
    </source>
</evidence>
<dbReference type="SUPFAM" id="SSF161098">
    <property type="entry name" value="MetI-like"/>
    <property type="match status" value="2"/>
</dbReference>
<evidence type="ECO:0000256" key="7">
    <source>
        <dbReference type="ARBA" id="ARBA00022989"/>
    </source>
</evidence>
<feature type="transmembrane region" description="Helical" evidence="9">
    <location>
        <begin position="217"/>
        <end position="243"/>
    </location>
</feature>
<dbReference type="CDD" id="cd06261">
    <property type="entry name" value="TM_PBP2"/>
    <property type="match status" value="1"/>
</dbReference>
<dbReference type="Gene3D" id="1.10.3720.10">
    <property type="entry name" value="MetI-like"/>
    <property type="match status" value="1"/>
</dbReference>
<name>A0ABV7WS13_9GAMM</name>
<dbReference type="EMBL" id="JBHRYN010000006">
    <property type="protein sequence ID" value="MFC3700750.1"/>
    <property type="molecule type" value="Genomic_DNA"/>
</dbReference>
<feature type="transmembrane region" description="Helical" evidence="9">
    <location>
        <begin position="263"/>
        <end position="282"/>
    </location>
</feature>
<dbReference type="InterPro" id="IPR000515">
    <property type="entry name" value="MetI-like"/>
</dbReference>